<feature type="domain" description="N-acetyltransferase" evidence="1">
    <location>
        <begin position="4"/>
        <end position="178"/>
    </location>
</feature>
<evidence type="ECO:0000259" key="1">
    <source>
        <dbReference type="PROSITE" id="PS51186"/>
    </source>
</evidence>
<reference evidence="2" key="1">
    <citation type="submission" date="2021-01" db="EMBL/GenBank/DDBJ databases">
        <authorList>
            <person name="Zhong Y.L."/>
        </authorList>
    </citation>
    <scope>NUCLEOTIDE SEQUENCE</scope>
    <source>
        <strain evidence="2">KCTC 23302</strain>
    </source>
</reference>
<dbReference type="Pfam" id="PF00583">
    <property type="entry name" value="Acetyltransf_1"/>
    <property type="match status" value="1"/>
</dbReference>
<gene>
    <name evidence="2" type="ORF">JJQ60_00175</name>
</gene>
<protein>
    <submittedName>
        <fullName evidence="2">GNAT family N-acetyltransferase</fullName>
    </submittedName>
</protein>
<dbReference type="Proteomes" id="UP000651057">
    <property type="component" value="Unassembled WGS sequence"/>
</dbReference>
<dbReference type="GO" id="GO:0016747">
    <property type="term" value="F:acyltransferase activity, transferring groups other than amino-acyl groups"/>
    <property type="evidence" value="ECO:0007669"/>
    <property type="project" value="InterPro"/>
</dbReference>
<keyword evidence="3" id="KW-1185">Reference proteome</keyword>
<dbReference type="InterPro" id="IPR000182">
    <property type="entry name" value="GNAT_dom"/>
</dbReference>
<name>A0A936ZNN2_9FLAO</name>
<dbReference type="RefSeq" id="WP_201915905.1">
    <property type="nucleotide sequence ID" value="NZ_BAABAX010000001.1"/>
</dbReference>
<dbReference type="Gene3D" id="3.40.630.30">
    <property type="match status" value="1"/>
</dbReference>
<evidence type="ECO:0000313" key="3">
    <source>
        <dbReference type="Proteomes" id="UP000651057"/>
    </source>
</evidence>
<dbReference type="EMBL" id="JAERQJ010000001">
    <property type="protein sequence ID" value="MBL0681918.1"/>
    <property type="molecule type" value="Genomic_DNA"/>
</dbReference>
<dbReference type="SUPFAM" id="SSF55729">
    <property type="entry name" value="Acyl-CoA N-acyltransferases (Nat)"/>
    <property type="match status" value="1"/>
</dbReference>
<proteinExistence type="predicted"/>
<dbReference type="PROSITE" id="PS51186">
    <property type="entry name" value="GNAT"/>
    <property type="match status" value="1"/>
</dbReference>
<dbReference type="InterPro" id="IPR016181">
    <property type="entry name" value="Acyl_CoA_acyltransferase"/>
</dbReference>
<evidence type="ECO:0000313" key="2">
    <source>
        <dbReference type="EMBL" id="MBL0681918.1"/>
    </source>
</evidence>
<accession>A0A936ZNN2</accession>
<organism evidence="2 3">
    <name type="scientific">Aquimarina mytili</name>
    <dbReference type="NCBI Taxonomy" id="874423"/>
    <lineage>
        <taxon>Bacteria</taxon>
        <taxon>Pseudomonadati</taxon>
        <taxon>Bacteroidota</taxon>
        <taxon>Flavobacteriia</taxon>
        <taxon>Flavobacteriales</taxon>
        <taxon>Flavobacteriaceae</taxon>
        <taxon>Aquimarina</taxon>
    </lineage>
</organism>
<dbReference type="AlphaFoldDB" id="A0A936ZNN2"/>
<sequence length="180" mass="21086">MKKIDYTIATTLKELEQIIQLQKNNLSSSISKNEKQKEGFVTVQHDLEILKKMNDKQPHIIAKHGNAVTGYALCMVKDFKNEIEVLKPMFTKIDTQINPKKSYVVMGQICIDKEYRKQGIFRGLYYKMRDELKLKYDLLITEVAANNNRSLQAHYAVGFKDLLVYDADKVTWHIVKWDWK</sequence>
<comment type="caution">
    <text evidence="2">The sequence shown here is derived from an EMBL/GenBank/DDBJ whole genome shotgun (WGS) entry which is preliminary data.</text>
</comment>